<dbReference type="AlphaFoldDB" id="A0A195B3D9"/>
<evidence type="ECO:0000313" key="1">
    <source>
        <dbReference type="EMBL" id="KYM78785.1"/>
    </source>
</evidence>
<dbReference type="Proteomes" id="UP000078540">
    <property type="component" value="Unassembled WGS sequence"/>
</dbReference>
<accession>A0A195B3D9</accession>
<dbReference type="EMBL" id="KQ976641">
    <property type="protein sequence ID" value="KYM78785.1"/>
    <property type="molecule type" value="Genomic_DNA"/>
</dbReference>
<proteinExistence type="predicted"/>
<evidence type="ECO:0000313" key="2">
    <source>
        <dbReference type="Proteomes" id="UP000078540"/>
    </source>
</evidence>
<gene>
    <name evidence="1" type="ORF">ALC53_10839</name>
</gene>
<name>A0A195B3D9_9HYME</name>
<organism evidence="1 2">
    <name type="scientific">Atta colombica</name>
    <dbReference type="NCBI Taxonomy" id="520822"/>
    <lineage>
        <taxon>Eukaryota</taxon>
        <taxon>Metazoa</taxon>
        <taxon>Ecdysozoa</taxon>
        <taxon>Arthropoda</taxon>
        <taxon>Hexapoda</taxon>
        <taxon>Insecta</taxon>
        <taxon>Pterygota</taxon>
        <taxon>Neoptera</taxon>
        <taxon>Endopterygota</taxon>
        <taxon>Hymenoptera</taxon>
        <taxon>Apocrita</taxon>
        <taxon>Aculeata</taxon>
        <taxon>Formicoidea</taxon>
        <taxon>Formicidae</taxon>
        <taxon>Myrmicinae</taxon>
        <taxon>Atta</taxon>
    </lineage>
</organism>
<keyword evidence="2" id="KW-1185">Reference proteome</keyword>
<reference evidence="1 2" key="1">
    <citation type="submission" date="2015-09" db="EMBL/GenBank/DDBJ databases">
        <title>Atta colombica WGS genome.</title>
        <authorList>
            <person name="Nygaard S."/>
            <person name="Hu H."/>
            <person name="Boomsma J."/>
            <person name="Zhang G."/>
        </authorList>
    </citation>
    <scope>NUCLEOTIDE SEQUENCE [LARGE SCALE GENOMIC DNA]</scope>
    <source>
        <strain evidence="1">Treedump-2</strain>
        <tissue evidence="1">Whole body</tissue>
    </source>
</reference>
<sequence length="61" mass="6718">MGISGYLEEVRTDETRADMNGHVKTNVLSALQAKVIPTLVLIVRREVIQSLPASFWFGAST</sequence>
<protein>
    <submittedName>
        <fullName evidence="1">Uncharacterized protein</fullName>
    </submittedName>
</protein>